<evidence type="ECO:0000313" key="1">
    <source>
        <dbReference type="EMBL" id="MCE3050707.1"/>
    </source>
</evidence>
<accession>A0ABS8WLK2</accession>
<comment type="caution">
    <text evidence="1">The sequence shown here is derived from an EMBL/GenBank/DDBJ whole genome shotgun (WGS) entry which is preliminary data.</text>
</comment>
<dbReference type="Proteomes" id="UP000823775">
    <property type="component" value="Unassembled WGS sequence"/>
</dbReference>
<reference evidence="1 2" key="1">
    <citation type="journal article" date="2021" name="BMC Genomics">
        <title>Datura genome reveals duplications of psychoactive alkaloid biosynthetic genes and high mutation rate following tissue culture.</title>
        <authorList>
            <person name="Rajewski A."/>
            <person name="Carter-House D."/>
            <person name="Stajich J."/>
            <person name="Litt A."/>
        </authorList>
    </citation>
    <scope>NUCLEOTIDE SEQUENCE [LARGE SCALE GENOMIC DNA]</scope>
    <source>
        <strain evidence="1">AR-01</strain>
    </source>
</reference>
<protein>
    <submittedName>
        <fullName evidence="1">Uncharacterized protein</fullName>
    </submittedName>
</protein>
<organism evidence="1 2">
    <name type="scientific">Datura stramonium</name>
    <name type="common">Jimsonweed</name>
    <name type="synonym">Common thornapple</name>
    <dbReference type="NCBI Taxonomy" id="4076"/>
    <lineage>
        <taxon>Eukaryota</taxon>
        <taxon>Viridiplantae</taxon>
        <taxon>Streptophyta</taxon>
        <taxon>Embryophyta</taxon>
        <taxon>Tracheophyta</taxon>
        <taxon>Spermatophyta</taxon>
        <taxon>Magnoliopsida</taxon>
        <taxon>eudicotyledons</taxon>
        <taxon>Gunneridae</taxon>
        <taxon>Pentapetalae</taxon>
        <taxon>asterids</taxon>
        <taxon>lamiids</taxon>
        <taxon>Solanales</taxon>
        <taxon>Solanaceae</taxon>
        <taxon>Solanoideae</taxon>
        <taxon>Datureae</taxon>
        <taxon>Datura</taxon>
    </lineage>
</organism>
<proteinExistence type="predicted"/>
<gene>
    <name evidence="1" type="ORF">HAX54_047914</name>
</gene>
<name>A0ABS8WLK2_DATST</name>
<sequence length="95" mass="11154">MEKARSCGAMGCKAPEIMRVWPGSRAFSERPAKPRGEVEWVKWRRRLLCGASGRFVGRKEEEKEEKGAGRMEMEVKVVVAAWFRETQRRRRREED</sequence>
<dbReference type="EMBL" id="JACEIK010007839">
    <property type="protein sequence ID" value="MCE3050707.1"/>
    <property type="molecule type" value="Genomic_DNA"/>
</dbReference>
<evidence type="ECO:0000313" key="2">
    <source>
        <dbReference type="Proteomes" id="UP000823775"/>
    </source>
</evidence>
<keyword evidence="2" id="KW-1185">Reference proteome</keyword>